<evidence type="ECO:0000256" key="2">
    <source>
        <dbReference type="ARBA" id="ARBA00022475"/>
    </source>
</evidence>
<name>A0A7Z2VRI1_9BACL</name>
<evidence type="ECO:0000256" key="3">
    <source>
        <dbReference type="ARBA" id="ARBA00022553"/>
    </source>
</evidence>
<feature type="domain" description="HAMP" evidence="8">
    <location>
        <begin position="332"/>
        <end position="384"/>
    </location>
</feature>
<dbReference type="PROSITE" id="PS50885">
    <property type="entry name" value="HAMP"/>
    <property type="match status" value="1"/>
</dbReference>
<dbReference type="SUPFAM" id="SSF158472">
    <property type="entry name" value="HAMP domain-like"/>
    <property type="match status" value="1"/>
</dbReference>
<dbReference type="KEGG" id="cheb:HH215_34870"/>
<keyword evidence="3" id="KW-0597">Phosphoprotein</keyword>
<dbReference type="AlphaFoldDB" id="A0A7Z2VRI1"/>
<dbReference type="InterPro" id="IPR003660">
    <property type="entry name" value="HAMP_dom"/>
</dbReference>
<evidence type="ECO:0000256" key="6">
    <source>
        <dbReference type="ARBA" id="ARBA00023136"/>
    </source>
</evidence>
<dbReference type="EMBL" id="CP051680">
    <property type="protein sequence ID" value="QJD87868.1"/>
    <property type="molecule type" value="Genomic_DNA"/>
</dbReference>
<keyword evidence="4" id="KW-0808">Transferase</keyword>
<dbReference type="Proteomes" id="UP000502248">
    <property type="component" value="Chromosome"/>
</dbReference>
<organism evidence="9 10">
    <name type="scientific">Cohnella herbarum</name>
    <dbReference type="NCBI Taxonomy" id="2728023"/>
    <lineage>
        <taxon>Bacteria</taxon>
        <taxon>Bacillati</taxon>
        <taxon>Bacillota</taxon>
        <taxon>Bacilli</taxon>
        <taxon>Bacillales</taxon>
        <taxon>Paenibacillaceae</taxon>
        <taxon>Cohnella</taxon>
    </lineage>
</organism>
<dbReference type="Pfam" id="PF06580">
    <property type="entry name" value="His_kinase"/>
    <property type="match status" value="1"/>
</dbReference>
<evidence type="ECO:0000256" key="4">
    <source>
        <dbReference type="ARBA" id="ARBA00022679"/>
    </source>
</evidence>
<dbReference type="GO" id="GO:0005886">
    <property type="term" value="C:plasma membrane"/>
    <property type="evidence" value="ECO:0007669"/>
    <property type="project" value="UniProtKB-SubCell"/>
</dbReference>
<evidence type="ECO:0000256" key="7">
    <source>
        <dbReference type="SAM" id="Phobius"/>
    </source>
</evidence>
<evidence type="ECO:0000313" key="9">
    <source>
        <dbReference type="EMBL" id="QJD87868.1"/>
    </source>
</evidence>
<evidence type="ECO:0000259" key="8">
    <source>
        <dbReference type="PROSITE" id="PS50885"/>
    </source>
</evidence>
<dbReference type="InterPro" id="IPR036890">
    <property type="entry name" value="HATPase_C_sf"/>
</dbReference>
<evidence type="ECO:0000256" key="1">
    <source>
        <dbReference type="ARBA" id="ARBA00004651"/>
    </source>
</evidence>
<dbReference type="PANTHER" id="PTHR34220">
    <property type="entry name" value="SENSOR HISTIDINE KINASE YPDA"/>
    <property type="match status" value="1"/>
</dbReference>
<dbReference type="Pfam" id="PF02518">
    <property type="entry name" value="HATPase_c"/>
    <property type="match status" value="1"/>
</dbReference>
<comment type="subcellular location">
    <subcellularLocation>
        <location evidence="1">Cell membrane</location>
        <topology evidence="1">Multi-pass membrane protein</topology>
    </subcellularLocation>
</comment>
<dbReference type="InterPro" id="IPR010559">
    <property type="entry name" value="Sig_transdc_His_kin_internal"/>
</dbReference>
<keyword evidence="6 7" id="KW-0472">Membrane</keyword>
<reference evidence="9 10" key="1">
    <citation type="submission" date="2020-04" db="EMBL/GenBank/DDBJ databases">
        <title>Genome sequencing of novel species.</title>
        <authorList>
            <person name="Heo J."/>
            <person name="Kim S.-J."/>
            <person name="Kim J.-S."/>
            <person name="Hong S.-B."/>
            <person name="Kwon S.-W."/>
        </authorList>
    </citation>
    <scope>NUCLEOTIDE SEQUENCE [LARGE SCALE GENOMIC DNA]</scope>
    <source>
        <strain evidence="9 10">MFER-1</strain>
    </source>
</reference>
<feature type="transmembrane region" description="Helical" evidence="7">
    <location>
        <begin position="313"/>
        <end position="334"/>
    </location>
</feature>
<accession>A0A7Z2VRI1</accession>
<keyword evidence="10" id="KW-1185">Reference proteome</keyword>
<dbReference type="Pfam" id="PF00672">
    <property type="entry name" value="HAMP"/>
    <property type="match status" value="1"/>
</dbReference>
<proteinExistence type="predicted"/>
<keyword evidence="2" id="KW-1003">Cell membrane</keyword>
<dbReference type="RefSeq" id="WP_169284110.1">
    <property type="nucleotide sequence ID" value="NZ_CP051680.1"/>
</dbReference>
<keyword evidence="7" id="KW-1133">Transmembrane helix</keyword>
<dbReference type="InterPro" id="IPR050640">
    <property type="entry name" value="Bact_2-comp_sensor_kinase"/>
</dbReference>
<keyword evidence="7" id="KW-0812">Transmembrane</keyword>
<dbReference type="CDD" id="cd06225">
    <property type="entry name" value="HAMP"/>
    <property type="match status" value="1"/>
</dbReference>
<dbReference type="GO" id="GO:0000155">
    <property type="term" value="F:phosphorelay sensor kinase activity"/>
    <property type="evidence" value="ECO:0007669"/>
    <property type="project" value="InterPro"/>
</dbReference>
<dbReference type="PANTHER" id="PTHR34220:SF7">
    <property type="entry name" value="SENSOR HISTIDINE KINASE YPDA"/>
    <property type="match status" value="1"/>
</dbReference>
<protein>
    <submittedName>
        <fullName evidence="9">Sensor histidine kinase</fullName>
    </submittedName>
</protein>
<sequence>MIKKLLSMYRKKVFYKIFLLLLLATSIPTVILTTMSHESTRRLFQSDFIEYKKTLNNQIVNSIDENLQTMQKQSEALAYNILDIQRFLSYKPTTIDEGYFEAANRVNYFLTSILSNNDRFDGIGLLSLNGSIATYVNADGFTPQENSKIRIPGVEDTLINNGGPVITMMDLDQTMNSSIRNHKNNNVIGVLRTLLDYKIENKPIGISLFTQELSKFGEIVTHSRITEEDTVIILSDNNKVVFSNREQSPDSLQQLIERAEQERADKTNEQISFNWKDQFIIYDDSSIFEFKVITSVHRHVIEEKMSVVKRINFLLMTVLVISTIILSILLSNLITSPLIRLKKSFIQFQRGNFSVMIEAKGADEFAEIALGFNTMAENVHHLIKEKYEIELARRQSELESLQSKINPHFLYNTLSSIKAVIRDENAGLARQMVQHLSDLFRYSLNRGRFIVTLVEELDHVNKYLTLQKLRFGEQFRMTFDIDDELLSTSILRLTLQPIVENAILHGLENKTGHRLVHICAQTYDNELWIYIEDNGKGMDSRQADKMNAMLGDNPRTMLDSPTRDRVGIYNVNSRIKLYYGNEYGISILSAPDEGTIVKIILPLDRGTQL</sequence>
<dbReference type="Gene3D" id="6.10.340.10">
    <property type="match status" value="1"/>
</dbReference>
<gene>
    <name evidence="9" type="ORF">HH215_34870</name>
</gene>
<keyword evidence="5 9" id="KW-0418">Kinase</keyword>
<dbReference type="SMART" id="SM00304">
    <property type="entry name" value="HAMP"/>
    <property type="match status" value="1"/>
</dbReference>
<evidence type="ECO:0000313" key="10">
    <source>
        <dbReference type="Proteomes" id="UP000502248"/>
    </source>
</evidence>
<dbReference type="SUPFAM" id="SSF55874">
    <property type="entry name" value="ATPase domain of HSP90 chaperone/DNA topoisomerase II/histidine kinase"/>
    <property type="match status" value="1"/>
</dbReference>
<dbReference type="InterPro" id="IPR003594">
    <property type="entry name" value="HATPase_dom"/>
</dbReference>
<dbReference type="Gene3D" id="3.30.565.10">
    <property type="entry name" value="Histidine kinase-like ATPase, C-terminal domain"/>
    <property type="match status" value="1"/>
</dbReference>
<evidence type="ECO:0000256" key="5">
    <source>
        <dbReference type="ARBA" id="ARBA00022777"/>
    </source>
</evidence>